<name>A0A0G4EQ89_VITBC</name>
<dbReference type="InParanoid" id="A0A0G4EQ89"/>
<gene>
    <name evidence="1" type="ORF">Vbra_1500</name>
</gene>
<sequence length="144" mass="15344">MSVARRVARFSGLSASAEAVVARRCFAWPSEASSTSTCSPAVRIAPPAVMFPSIGLSKEVDRSAGVMESSCKAFFTTVIPAKYPKGYEPPKKTTVSPISSVAGDVDDAKAVKKTGIKIPTKRAVQMARKEKTDKVWLGSQNATY</sequence>
<evidence type="ECO:0000313" key="2">
    <source>
        <dbReference type="Proteomes" id="UP000041254"/>
    </source>
</evidence>
<dbReference type="VEuPathDB" id="CryptoDB:Vbra_1500"/>
<dbReference type="EMBL" id="CDMY01000284">
    <property type="protein sequence ID" value="CEL99584.1"/>
    <property type="molecule type" value="Genomic_DNA"/>
</dbReference>
<keyword evidence="2" id="KW-1185">Reference proteome</keyword>
<evidence type="ECO:0000313" key="1">
    <source>
        <dbReference type="EMBL" id="CEL99584.1"/>
    </source>
</evidence>
<organism evidence="1 2">
    <name type="scientific">Vitrella brassicaformis (strain CCMP3155)</name>
    <dbReference type="NCBI Taxonomy" id="1169540"/>
    <lineage>
        <taxon>Eukaryota</taxon>
        <taxon>Sar</taxon>
        <taxon>Alveolata</taxon>
        <taxon>Colpodellida</taxon>
        <taxon>Vitrellaceae</taxon>
        <taxon>Vitrella</taxon>
    </lineage>
</organism>
<dbReference type="AlphaFoldDB" id="A0A0G4EQ89"/>
<proteinExistence type="predicted"/>
<dbReference type="Proteomes" id="UP000041254">
    <property type="component" value="Unassembled WGS sequence"/>
</dbReference>
<protein>
    <submittedName>
        <fullName evidence="1">Uncharacterized protein</fullName>
    </submittedName>
</protein>
<accession>A0A0G4EQ89</accession>
<reference evidence="1 2" key="1">
    <citation type="submission" date="2014-11" db="EMBL/GenBank/DDBJ databases">
        <authorList>
            <person name="Zhu J."/>
            <person name="Qi W."/>
            <person name="Song R."/>
        </authorList>
    </citation>
    <scope>NUCLEOTIDE SEQUENCE [LARGE SCALE GENOMIC DNA]</scope>
</reference>